<keyword evidence="2" id="KW-1185">Reference proteome</keyword>
<evidence type="ECO:0000256" key="1">
    <source>
        <dbReference type="SAM" id="SignalP"/>
    </source>
</evidence>
<feature type="chain" id="PRO_5010189687" evidence="1">
    <location>
        <begin position="26"/>
        <end position="207"/>
    </location>
</feature>
<protein>
    <submittedName>
        <fullName evidence="3">Uncharacterized protein LOC103513380</fullName>
    </submittedName>
</protein>
<dbReference type="Proteomes" id="UP000079169">
    <property type="component" value="Unplaced"/>
</dbReference>
<feature type="signal peptide" evidence="1">
    <location>
        <begin position="1"/>
        <end position="25"/>
    </location>
</feature>
<dbReference type="AlphaFoldDB" id="A0A1S3D845"/>
<evidence type="ECO:0000313" key="3">
    <source>
        <dbReference type="RefSeq" id="XP_008476427.1"/>
    </source>
</evidence>
<keyword evidence="1" id="KW-0732">Signal</keyword>
<name>A0A1S3D845_DIACI</name>
<dbReference type="RefSeq" id="XP_008476427.1">
    <property type="nucleotide sequence ID" value="XM_008478205.3"/>
</dbReference>
<dbReference type="KEGG" id="dci:103513380"/>
<reference evidence="3" key="1">
    <citation type="submission" date="2025-08" db="UniProtKB">
        <authorList>
            <consortium name="RefSeq"/>
        </authorList>
    </citation>
    <scope>IDENTIFICATION</scope>
</reference>
<accession>A0A1S3D845</accession>
<dbReference type="GeneID" id="103513380"/>
<evidence type="ECO:0000313" key="2">
    <source>
        <dbReference type="Proteomes" id="UP000079169"/>
    </source>
</evidence>
<proteinExistence type="predicted"/>
<gene>
    <name evidence="3" type="primary">LOC103513380</name>
</gene>
<dbReference type="PaxDb" id="121845-A0A1S3D845"/>
<sequence>MSLTISSSLTAGIFWLAYFASLARSDLSDISTIKYNHTGTPFDIGGNTRGYMDDLKMDKKFFFNWGKTRINLTEYLIQHNRNNSHWSNVISIDEPEDKEVFERYHDKQGEDFLDEMIRELDDKVQNDFPLKFRIVYELYGNTTNKTDRIYHSFDKMMRVRNLIVKDFEQFAERRILKLPIMQKRYFRSLFFYNCNLENINELRHYIR</sequence>
<organism evidence="2 3">
    <name type="scientific">Diaphorina citri</name>
    <name type="common">Asian citrus psyllid</name>
    <dbReference type="NCBI Taxonomy" id="121845"/>
    <lineage>
        <taxon>Eukaryota</taxon>
        <taxon>Metazoa</taxon>
        <taxon>Ecdysozoa</taxon>
        <taxon>Arthropoda</taxon>
        <taxon>Hexapoda</taxon>
        <taxon>Insecta</taxon>
        <taxon>Pterygota</taxon>
        <taxon>Neoptera</taxon>
        <taxon>Paraneoptera</taxon>
        <taxon>Hemiptera</taxon>
        <taxon>Sternorrhyncha</taxon>
        <taxon>Psylloidea</taxon>
        <taxon>Psyllidae</taxon>
        <taxon>Diaphorininae</taxon>
        <taxon>Diaphorina</taxon>
    </lineage>
</organism>